<dbReference type="AlphaFoldDB" id="A0A540R777"/>
<dbReference type="RefSeq" id="WP_141628863.1">
    <property type="nucleotide sequence ID" value="NZ_VHIR01000007.1"/>
</dbReference>
<name>A0A540R777_9CORY</name>
<keyword evidence="1" id="KW-0812">Transmembrane</keyword>
<accession>A0A540R777</accession>
<reference evidence="2 3" key="1">
    <citation type="submission" date="2019-06" db="EMBL/GenBank/DDBJ databases">
        <title>Draft genome of C. phoceense Strain 272.</title>
        <authorList>
            <person name="Pacheco L.G.C."/>
            <person name="Barberis C.M."/>
            <person name="Almuzara M.N."/>
            <person name="Traglia G.M."/>
            <person name="Santos C.S."/>
            <person name="Rocha D.J.P.G."/>
            <person name="Aguiar E.R.G.R."/>
            <person name="Vay C.A."/>
        </authorList>
    </citation>
    <scope>NUCLEOTIDE SEQUENCE [LARGE SCALE GENOMIC DNA]</scope>
    <source>
        <strain evidence="2 3">272</strain>
    </source>
</reference>
<keyword evidence="1" id="KW-1133">Transmembrane helix</keyword>
<dbReference type="STRING" id="1686286.GCA_900092335_02649"/>
<keyword evidence="3" id="KW-1185">Reference proteome</keyword>
<evidence type="ECO:0000313" key="2">
    <source>
        <dbReference type="EMBL" id="TQE43603.1"/>
    </source>
</evidence>
<dbReference type="EMBL" id="VHIR01000007">
    <property type="protein sequence ID" value="TQE43603.1"/>
    <property type="molecule type" value="Genomic_DNA"/>
</dbReference>
<proteinExistence type="predicted"/>
<sequence>MPIPTASQPTAANRLRYIAALEDMLAKRTRLTIAVAILAFLAGIAFTFIIGAPPVTYDPTAVCGVH</sequence>
<evidence type="ECO:0000256" key="1">
    <source>
        <dbReference type="SAM" id="Phobius"/>
    </source>
</evidence>
<protein>
    <submittedName>
        <fullName evidence="2">Uncharacterized protein</fullName>
    </submittedName>
</protein>
<gene>
    <name evidence="2" type="ORF">EJK80_06235</name>
</gene>
<evidence type="ECO:0000313" key="3">
    <source>
        <dbReference type="Proteomes" id="UP000318080"/>
    </source>
</evidence>
<dbReference type="Proteomes" id="UP000318080">
    <property type="component" value="Unassembled WGS sequence"/>
</dbReference>
<keyword evidence="1" id="KW-0472">Membrane</keyword>
<organism evidence="2 3">
    <name type="scientific">Corynebacterium phoceense</name>
    <dbReference type="NCBI Taxonomy" id="1686286"/>
    <lineage>
        <taxon>Bacteria</taxon>
        <taxon>Bacillati</taxon>
        <taxon>Actinomycetota</taxon>
        <taxon>Actinomycetes</taxon>
        <taxon>Mycobacteriales</taxon>
        <taxon>Corynebacteriaceae</taxon>
        <taxon>Corynebacterium</taxon>
    </lineage>
</organism>
<feature type="transmembrane region" description="Helical" evidence="1">
    <location>
        <begin position="31"/>
        <end position="52"/>
    </location>
</feature>
<comment type="caution">
    <text evidence="2">The sequence shown here is derived from an EMBL/GenBank/DDBJ whole genome shotgun (WGS) entry which is preliminary data.</text>
</comment>